<dbReference type="GO" id="GO:0005886">
    <property type="term" value="C:plasma membrane"/>
    <property type="evidence" value="ECO:0007669"/>
    <property type="project" value="UniProtKB-SubCell"/>
</dbReference>
<dbReference type="RefSeq" id="WP_133560063.1">
    <property type="nucleotide sequence ID" value="NZ_SNZA01000001.1"/>
</dbReference>
<dbReference type="Proteomes" id="UP000295729">
    <property type="component" value="Unassembled WGS sequence"/>
</dbReference>
<keyword evidence="5 9" id="KW-0812">Transmembrane</keyword>
<evidence type="ECO:0000256" key="4">
    <source>
        <dbReference type="ARBA" id="ARBA00022519"/>
    </source>
</evidence>
<comment type="subunit">
    <text evidence="9">The complex comprises the extracytoplasmic solute receptor protein and the two transmembrane proteins.</text>
</comment>
<keyword evidence="2 9" id="KW-0813">Transport</keyword>
<feature type="transmembrane region" description="Helical" evidence="9">
    <location>
        <begin position="124"/>
        <end position="145"/>
    </location>
</feature>
<proteinExistence type="inferred from homology"/>
<evidence type="ECO:0000256" key="1">
    <source>
        <dbReference type="ARBA" id="ARBA00004429"/>
    </source>
</evidence>
<dbReference type="InterPro" id="IPR007387">
    <property type="entry name" value="TRAP_DctQ"/>
</dbReference>
<evidence type="ECO:0000256" key="6">
    <source>
        <dbReference type="ARBA" id="ARBA00022989"/>
    </source>
</evidence>
<evidence type="ECO:0000256" key="3">
    <source>
        <dbReference type="ARBA" id="ARBA00022475"/>
    </source>
</evidence>
<keyword evidence="3" id="KW-1003">Cell membrane</keyword>
<comment type="caution">
    <text evidence="9">Lacks conserved residue(s) required for the propagation of feature annotation.</text>
</comment>
<evidence type="ECO:0000256" key="7">
    <source>
        <dbReference type="ARBA" id="ARBA00023136"/>
    </source>
</evidence>
<keyword evidence="4 9" id="KW-0997">Cell inner membrane</keyword>
<evidence type="ECO:0000256" key="8">
    <source>
        <dbReference type="ARBA" id="ARBA00038436"/>
    </source>
</evidence>
<feature type="transmembrane region" description="Helical" evidence="9">
    <location>
        <begin position="83"/>
        <end position="104"/>
    </location>
</feature>
<feature type="domain" description="Tripartite ATP-independent periplasmic transporters DctQ component" evidence="10">
    <location>
        <begin position="20"/>
        <end position="148"/>
    </location>
</feature>
<reference evidence="11 12" key="1">
    <citation type="submission" date="2019-03" db="EMBL/GenBank/DDBJ databases">
        <title>Genomic Encyclopedia of Type Strains, Phase IV (KMG-IV): sequencing the most valuable type-strain genomes for metagenomic binning, comparative biology and taxonomic classification.</title>
        <authorList>
            <person name="Goeker M."/>
        </authorList>
    </citation>
    <scope>NUCLEOTIDE SEQUENCE [LARGE SCALE GENOMIC DNA]</scope>
    <source>
        <strain evidence="11 12">DSM 5604</strain>
    </source>
</reference>
<protein>
    <recommendedName>
        <fullName evidence="9">TRAP transporter small permease protein</fullName>
    </recommendedName>
</protein>
<dbReference type="GO" id="GO:0015740">
    <property type="term" value="P:C4-dicarboxylate transport"/>
    <property type="evidence" value="ECO:0007669"/>
    <property type="project" value="TreeGrafter"/>
</dbReference>
<accession>A0A4V3DGS7</accession>
<comment type="caution">
    <text evidence="11">The sequence shown here is derived from an EMBL/GenBank/DDBJ whole genome shotgun (WGS) entry which is preliminary data.</text>
</comment>
<comment type="function">
    <text evidence="9">Part of the tripartite ATP-independent periplasmic (TRAP) transport system.</text>
</comment>
<feature type="transmembrane region" description="Helical" evidence="9">
    <location>
        <begin position="44"/>
        <end position="62"/>
    </location>
</feature>
<gene>
    <name evidence="11" type="ORF">C8D85_0815</name>
</gene>
<evidence type="ECO:0000259" key="10">
    <source>
        <dbReference type="Pfam" id="PF04290"/>
    </source>
</evidence>
<dbReference type="PANTHER" id="PTHR35011:SF2">
    <property type="entry name" value="2,3-DIKETO-L-GULONATE TRAP TRANSPORTER SMALL PERMEASE PROTEIN YIAM"/>
    <property type="match status" value="1"/>
</dbReference>
<evidence type="ECO:0000256" key="9">
    <source>
        <dbReference type="RuleBase" id="RU369079"/>
    </source>
</evidence>
<sequence>MILHYKRMLAFLTGTSLFVIFAVVLVSSLSRYLLNAPIQWSEEVARYAMIYGTMFGTVLCYLHGIHIRFSFLEDAVKPAAKRFLQLISDVVALVSGGVLTYSGYIFMMKRGAINAPAMGIQMYYFQAAMVVGGVLLAIAALLRIVEFFTNKHQEEGK</sequence>
<evidence type="ECO:0000313" key="11">
    <source>
        <dbReference type="EMBL" id="TDR15451.1"/>
    </source>
</evidence>
<name>A0A4V3DGS7_9GAMM</name>
<evidence type="ECO:0000256" key="2">
    <source>
        <dbReference type="ARBA" id="ARBA00022448"/>
    </source>
</evidence>
<dbReference type="OrthoDB" id="4964541at2"/>
<dbReference type="Pfam" id="PF04290">
    <property type="entry name" value="DctQ"/>
    <property type="match status" value="1"/>
</dbReference>
<dbReference type="EMBL" id="SNZA01000001">
    <property type="protein sequence ID" value="TDR15451.1"/>
    <property type="molecule type" value="Genomic_DNA"/>
</dbReference>
<dbReference type="InterPro" id="IPR055348">
    <property type="entry name" value="DctQ"/>
</dbReference>
<dbReference type="AlphaFoldDB" id="A0A4V3DGS7"/>
<dbReference type="PANTHER" id="PTHR35011">
    <property type="entry name" value="2,3-DIKETO-L-GULONATE TRAP TRANSPORTER SMALL PERMEASE PROTEIN YIAM"/>
    <property type="match status" value="1"/>
</dbReference>
<evidence type="ECO:0000313" key="12">
    <source>
        <dbReference type="Proteomes" id="UP000295729"/>
    </source>
</evidence>
<keyword evidence="7 9" id="KW-0472">Membrane</keyword>
<dbReference type="GO" id="GO:0022857">
    <property type="term" value="F:transmembrane transporter activity"/>
    <property type="evidence" value="ECO:0007669"/>
    <property type="project" value="UniProtKB-UniRule"/>
</dbReference>
<keyword evidence="6 9" id="KW-1133">Transmembrane helix</keyword>
<organism evidence="11 12">
    <name type="scientific">Marinomonas communis</name>
    <dbReference type="NCBI Taxonomy" id="28254"/>
    <lineage>
        <taxon>Bacteria</taxon>
        <taxon>Pseudomonadati</taxon>
        <taxon>Pseudomonadota</taxon>
        <taxon>Gammaproteobacteria</taxon>
        <taxon>Oceanospirillales</taxon>
        <taxon>Oceanospirillaceae</taxon>
        <taxon>Marinomonas</taxon>
    </lineage>
</organism>
<keyword evidence="12" id="KW-1185">Reference proteome</keyword>
<comment type="subcellular location">
    <subcellularLocation>
        <location evidence="1 9">Cell inner membrane</location>
        <topology evidence="1 9">Multi-pass membrane protein</topology>
    </subcellularLocation>
</comment>
<evidence type="ECO:0000256" key="5">
    <source>
        <dbReference type="ARBA" id="ARBA00022692"/>
    </source>
</evidence>
<comment type="similarity">
    <text evidence="8 9">Belongs to the TRAP transporter small permease family.</text>
</comment>